<organism evidence="1 2">
    <name type="scientific">Nocardioides lianchengensis</name>
    <dbReference type="NCBI Taxonomy" id="1045774"/>
    <lineage>
        <taxon>Bacteria</taxon>
        <taxon>Bacillati</taxon>
        <taxon>Actinomycetota</taxon>
        <taxon>Actinomycetes</taxon>
        <taxon>Propionibacteriales</taxon>
        <taxon>Nocardioidaceae</taxon>
        <taxon>Nocardioides</taxon>
    </lineage>
</organism>
<dbReference type="Proteomes" id="UP000199034">
    <property type="component" value="Unassembled WGS sequence"/>
</dbReference>
<evidence type="ECO:0000313" key="2">
    <source>
        <dbReference type="Proteomes" id="UP000199034"/>
    </source>
</evidence>
<evidence type="ECO:0000313" key="1">
    <source>
        <dbReference type="EMBL" id="SDC01025.1"/>
    </source>
</evidence>
<sequence>MTDTHDFDRDDELRARLRAADPAASLGPADPERVARLLEDTMSHDTETQVPERRTGTRGRNPLTWLVAAAAVLVIGGVGVFTLTGSPDDDSAPPVAENGTGSSDGPEPVVISLRAPTGASGRCMVPNAEVLAQQQVAFAGTVDEISDGTVVLTPTTTYAGDEADRVEVVQPSEEMTQLIGAVDFQVGETYLVSATDGQVTVCGFSGPATPELEQLYTDAFGG</sequence>
<dbReference type="OrthoDB" id="5117757at2"/>
<reference evidence="1 2" key="1">
    <citation type="submission" date="2016-10" db="EMBL/GenBank/DDBJ databases">
        <authorList>
            <person name="de Groot N.N."/>
        </authorList>
    </citation>
    <scope>NUCLEOTIDE SEQUENCE [LARGE SCALE GENOMIC DNA]</scope>
    <source>
        <strain evidence="1 2">CGMCC 4.6858</strain>
    </source>
</reference>
<dbReference type="AlphaFoldDB" id="A0A1G6I4P5"/>
<dbReference type="STRING" id="1045774.SAMN05421872_10142"/>
<protein>
    <submittedName>
        <fullName evidence="1">Uncharacterized protein</fullName>
    </submittedName>
</protein>
<keyword evidence="2" id="KW-1185">Reference proteome</keyword>
<accession>A0A1G6I4P5</accession>
<name>A0A1G6I4P5_9ACTN</name>
<gene>
    <name evidence="1" type="ORF">SAMN05421872_10142</name>
</gene>
<dbReference type="RefSeq" id="WP_090849565.1">
    <property type="nucleotide sequence ID" value="NZ_FMZM01000001.1"/>
</dbReference>
<proteinExistence type="predicted"/>
<dbReference type="EMBL" id="FMZM01000001">
    <property type="protein sequence ID" value="SDC01025.1"/>
    <property type="molecule type" value="Genomic_DNA"/>
</dbReference>